<dbReference type="Proteomes" id="UP001358417">
    <property type="component" value="Unassembled WGS sequence"/>
</dbReference>
<dbReference type="RefSeq" id="XP_064708307.1">
    <property type="nucleotide sequence ID" value="XM_064855647.1"/>
</dbReference>
<reference evidence="2 3" key="1">
    <citation type="submission" date="2023-08" db="EMBL/GenBank/DDBJ databases">
        <title>Black Yeasts Isolated from many extreme environments.</title>
        <authorList>
            <person name="Coleine C."/>
            <person name="Stajich J.E."/>
            <person name="Selbmann L."/>
        </authorList>
    </citation>
    <scope>NUCLEOTIDE SEQUENCE [LARGE SCALE GENOMIC DNA]</scope>
    <source>
        <strain evidence="2 3">CCFEE 5792</strain>
    </source>
</reference>
<comment type="caution">
    <text evidence="2">The sequence shown here is derived from an EMBL/GenBank/DDBJ whole genome shotgun (WGS) entry which is preliminary data.</text>
</comment>
<feature type="compositionally biased region" description="Polar residues" evidence="1">
    <location>
        <begin position="135"/>
        <end position="144"/>
    </location>
</feature>
<dbReference type="CDD" id="cd21552">
    <property type="entry name" value="VEFS-box_ctSUZ12-like"/>
    <property type="match status" value="1"/>
</dbReference>
<name>A0AAV9NIZ9_9EURO</name>
<feature type="region of interest" description="Disordered" evidence="1">
    <location>
        <begin position="572"/>
        <end position="597"/>
    </location>
</feature>
<evidence type="ECO:0000313" key="3">
    <source>
        <dbReference type="Proteomes" id="UP001358417"/>
    </source>
</evidence>
<evidence type="ECO:0008006" key="4">
    <source>
        <dbReference type="Google" id="ProtNLM"/>
    </source>
</evidence>
<dbReference type="CDD" id="cd15489">
    <property type="entry name" value="PHD_SF"/>
    <property type="match status" value="1"/>
</dbReference>
<dbReference type="EMBL" id="JAVRRD010000007">
    <property type="protein sequence ID" value="KAK5056591.1"/>
    <property type="molecule type" value="Genomic_DNA"/>
</dbReference>
<gene>
    <name evidence="2" type="ORF">LTR84_012123</name>
</gene>
<dbReference type="SUPFAM" id="SSF57903">
    <property type="entry name" value="FYVE/PHD zinc finger"/>
    <property type="match status" value="1"/>
</dbReference>
<accession>A0AAV9NIZ9</accession>
<feature type="compositionally biased region" description="Basic residues" evidence="1">
    <location>
        <begin position="125"/>
        <end position="134"/>
    </location>
</feature>
<feature type="region of interest" description="Disordered" evidence="1">
    <location>
        <begin position="363"/>
        <end position="384"/>
    </location>
</feature>
<dbReference type="GeneID" id="89980270"/>
<feature type="region of interest" description="Disordered" evidence="1">
    <location>
        <begin position="118"/>
        <end position="144"/>
    </location>
</feature>
<evidence type="ECO:0000256" key="1">
    <source>
        <dbReference type="SAM" id="MobiDB-lite"/>
    </source>
</evidence>
<feature type="region of interest" description="Disordered" evidence="1">
    <location>
        <begin position="883"/>
        <end position="916"/>
    </location>
</feature>
<dbReference type="InterPro" id="IPR011011">
    <property type="entry name" value="Znf_FYVE_PHD"/>
</dbReference>
<evidence type="ECO:0000313" key="2">
    <source>
        <dbReference type="EMBL" id="KAK5056591.1"/>
    </source>
</evidence>
<dbReference type="AlphaFoldDB" id="A0AAV9NIZ9"/>
<keyword evidence="3" id="KW-1185">Reference proteome</keyword>
<sequence>MLNSSDQKTFRYIAGDFTFDDYRARWRERLYLERNLTRVLQHHQRRLIAEAPRPESRKEGLVTSAGIADNVASTSQVSRRGVGTIRSTTTSSLPIPESVVSAVLPPTGMAPHLMASLEPGETRQQRTKSLRSLRGRNSTTDSQSELHIDLNNIRKKLNFKTNLLDEAERSSKRQKRDAIKCKCHLTVWDSSTNAPTSIPKAFTKDCLVTATETAIHGCFVNIELESPFVIRNQDLMFTRDTKDGLITSLVDKYFMEIKIIPCRVNSQWPPIPLLGKSDGDNFAHDVKADFGELQGAVVARYMHLPQAPDADVPLSIFFLHGGRTYRTKYGLSVASKWTSAFSTLQATNGIDLESFREPALLPPTPTTIPRGVVDRRTSTNTPSTKITTKAPTTLKIPTTPDVHYKFIATSSTGFGKSEVLRRNVTKGYICPICTMWKSTKLVNLEFHLATTHAKYKWTVHNARQDLTRRTSKHILIECQLLPPPKKEERKDNIFAFEWHAPHKAFDLPAFLGGDDEKWIIDQKPQLPSIRKTVNHKKAITPLLPASQVPDFREPQRKKYAAVSRLVPHKSDKSVYTSVSHRPVSPSEEPRSETDDEIDNEWQIQQHLERLDIMAKKEGWSNYQRELRKRWDKHRMEEHLEHSTYLSNSLVRFVRKNRKWLSNGEGDLLEIFFDYLQRLKERHFIDDNVIMDVNEMIFNSPPSRPSTANNTLLTNGFKSPVLRNGISSPVLSNGFSSPPHIDDHDRELERALRPNTLLTPQKSTASTMTNGTHDYSPTTSTRLAKDTCGICRKPIKNAIKNGTFCTDTGCETARTMYHQKCVEINSARGISNGKGKAINSHSWICVVCAKRRHNSHLVAQEGHEEKGIGSTSTKQLENGLEELIEPSFEVEKSPRRPSGRALNASIDRNGGRFSRLS</sequence>
<protein>
    <recommendedName>
        <fullName evidence="4">Zinc finger PHD-type domain-containing protein</fullName>
    </recommendedName>
</protein>
<proteinExistence type="predicted"/>
<organism evidence="2 3">
    <name type="scientific">Exophiala bonariae</name>
    <dbReference type="NCBI Taxonomy" id="1690606"/>
    <lineage>
        <taxon>Eukaryota</taxon>
        <taxon>Fungi</taxon>
        <taxon>Dikarya</taxon>
        <taxon>Ascomycota</taxon>
        <taxon>Pezizomycotina</taxon>
        <taxon>Eurotiomycetes</taxon>
        <taxon>Chaetothyriomycetidae</taxon>
        <taxon>Chaetothyriales</taxon>
        <taxon>Herpotrichiellaceae</taxon>
        <taxon>Exophiala</taxon>
    </lineage>
</organism>